<reference evidence="1 2" key="2">
    <citation type="journal article" date="2014" name="PLoS Genet.">
        <title>Phylogenetically driven sequencing of extremely halophilic archaea reveals strategies for static and dynamic osmo-response.</title>
        <authorList>
            <person name="Becker E.A."/>
            <person name="Seitzer P.M."/>
            <person name="Tritt A."/>
            <person name="Larsen D."/>
            <person name="Krusor M."/>
            <person name="Yao A.I."/>
            <person name="Wu D."/>
            <person name="Madern D."/>
            <person name="Eisen J.A."/>
            <person name="Darling A.E."/>
            <person name="Facciotti M.T."/>
        </authorList>
    </citation>
    <scope>NUCLEOTIDE SEQUENCE [LARGE SCALE GENOMIC DNA]</scope>
    <source>
        <strain evidence="2">ATCC 29605 / DSM 3757 / JCM 8879 / NBRC 14742 / NCIMB 2012 / VKM B-1768 / DS2</strain>
    </source>
</reference>
<evidence type="ECO:0000313" key="1">
    <source>
        <dbReference type="EMBL" id="ELY32636.1"/>
    </source>
</evidence>
<evidence type="ECO:0000313" key="2">
    <source>
        <dbReference type="Proteomes" id="UP000011532"/>
    </source>
</evidence>
<dbReference type="EMBL" id="AOHU01000045">
    <property type="protein sequence ID" value="ELY32636.1"/>
    <property type="molecule type" value="Genomic_DNA"/>
</dbReference>
<dbReference type="Proteomes" id="UP000011532">
    <property type="component" value="Unassembled WGS sequence"/>
</dbReference>
<proteinExistence type="predicted"/>
<organism evidence="1 2">
    <name type="scientific">Haloferax volcanii (strain ATCC 29605 / DSM 3757 / JCM 8879 / NBRC 14742 / NCIMB 2012 / VKM B-1768 / DS2)</name>
    <name type="common">Halobacterium volcanii</name>
    <dbReference type="NCBI Taxonomy" id="309800"/>
    <lineage>
        <taxon>Archaea</taxon>
        <taxon>Methanobacteriati</taxon>
        <taxon>Methanobacteriota</taxon>
        <taxon>Stenosarchaea group</taxon>
        <taxon>Halobacteria</taxon>
        <taxon>Halobacteriales</taxon>
        <taxon>Haloferacaceae</taxon>
        <taxon>Haloferax</taxon>
    </lineage>
</organism>
<protein>
    <submittedName>
        <fullName evidence="1">Uncharacterized protein</fullName>
    </submittedName>
</protein>
<reference evidence="2" key="1">
    <citation type="submission" date="2012-11" db="EMBL/GenBank/DDBJ databases">
        <authorList>
            <person name="Becker E.A."/>
            <person name="Seitzer P."/>
            <person name="Tritt A."/>
            <person name="Larsen D."/>
            <person name="Yao A."/>
            <person name="Wu D."/>
            <person name="Darling A."/>
            <person name="Eisen J.A."/>
            <person name="Facciotti M.T."/>
        </authorList>
    </citation>
    <scope>NUCLEOTIDE SEQUENCE [LARGE SCALE GENOMIC DNA]</scope>
    <source>
        <strain evidence="2">ATCC 29605 / DSM 3757 / JCM 8879 / NBRC 14742 / NCIMB 2012 / VKM B-1768 / DS2</strain>
    </source>
</reference>
<accession>A0A384L137</accession>
<name>A0A384L137_HALVD</name>
<comment type="caution">
    <text evidence="1">The sequence shown here is derived from an EMBL/GenBank/DDBJ whole genome shotgun (WGS) entry which is preliminary data.</text>
</comment>
<dbReference type="KEGG" id="hvo:HVO_2488"/>
<gene>
    <name evidence="1" type="ORF">C498_07733</name>
</gene>
<sequence>MVELDAVHPPACATTLIVSLGLLSTPQSVATIVASVVILVGAHQVADAMLTEMYGDDPADMGARS</sequence>
<dbReference type="AlphaFoldDB" id="A0A384L137"/>